<evidence type="ECO:0000256" key="1">
    <source>
        <dbReference type="ARBA" id="ARBA00000316"/>
    </source>
</evidence>
<dbReference type="HAMAP" id="MF_01201">
    <property type="entry name" value="Ala_racemase"/>
    <property type="match status" value="1"/>
</dbReference>
<dbReference type="EMBL" id="JACIEN010000001">
    <property type="protein sequence ID" value="MBB4015868.1"/>
    <property type="molecule type" value="Genomic_DNA"/>
</dbReference>
<dbReference type="Pfam" id="PF00842">
    <property type="entry name" value="Ala_racemase_C"/>
    <property type="match status" value="1"/>
</dbReference>
<evidence type="ECO:0000256" key="4">
    <source>
        <dbReference type="ARBA" id="ARBA00022898"/>
    </source>
</evidence>
<evidence type="ECO:0000313" key="11">
    <source>
        <dbReference type="Proteomes" id="UP000577362"/>
    </source>
</evidence>
<feature type="modified residue" description="N6-(pyridoxal phosphate)lysine" evidence="6 7">
    <location>
        <position position="49"/>
    </location>
</feature>
<dbReference type="AlphaFoldDB" id="A0A840BWM3"/>
<protein>
    <recommendedName>
        <fullName evidence="3 6">Alanine racemase</fullName>
        <ecNumber evidence="3 6">5.1.1.1</ecNumber>
    </recommendedName>
</protein>
<dbReference type="Gene3D" id="2.40.37.10">
    <property type="entry name" value="Lyase, Ornithine Decarboxylase, Chain A, domain 1"/>
    <property type="match status" value="1"/>
</dbReference>
<evidence type="ECO:0000256" key="6">
    <source>
        <dbReference type="HAMAP-Rule" id="MF_01201"/>
    </source>
</evidence>
<dbReference type="UniPathway" id="UPA00042">
    <property type="reaction ID" value="UER00497"/>
</dbReference>
<gene>
    <name evidence="10" type="ORF">GGR16_000874</name>
</gene>
<dbReference type="SUPFAM" id="SSF50621">
    <property type="entry name" value="Alanine racemase C-terminal domain-like"/>
    <property type="match status" value="1"/>
</dbReference>
<dbReference type="GO" id="GO:0030632">
    <property type="term" value="P:D-alanine biosynthetic process"/>
    <property type="evidence" value="ECO:0007669"/>
    <property type="project" value="UniProtKB-UniRule"/>
</dbReference>
<dbReference type="PRINTS" id="PR00992">
    <property type="entry name" value="ALARACEMASE"/>
</dbReference>
<comment type="similarity">
    <text evidence="6">Belongs to the alanine racemase family.</text>
</comment>
<evidence type="ECO:0000256" key="2">
    <source>
        <dbReference type="ARBA" id="ARBA00001933"/>
    </source>
</evidence>
<feature type="active site" description="Proton acceptor; specific for D-alanine" evidence="6">
    <location>
        <position position="49"/>
    </location>
</feature>
<dbReference type="SUPFAM" id="SSF51419">
    <property type="entry name" value="PLP-binding barrel"/>
    <property type="match status" value="1"/>
</dbReference>
<feature type="active site" description="Proton acceptor; specific for L-alanine" evidence="6">
    <location>
        <position position="269"/>
    </location>
</feature>
<evidence type="ECO:0000256" key="3">
    <source>
        <dbReference type="ARBA" id="ARBA00013089"/>
    </source>
</evidence>
<keyword evidence="4 6" id="KW-0663">Pyridoxal phosphate</keyword>
<dbReference type="Pfam" id="PF01168">
    <property type="entry name" value="Ala_racemase_N"/>
    <property type="match status" value="1"/>
</dbReference>
<comment type="function">
    <text evidence="6">Catalyzes the interconversion of L-alanine and D-alanine. May also act on other amino acids.</text>
</comment>
<name>A0A840BWM3_9HYPH</name>
<feature type="binding site" evidence="6 8">
    <location>
        <position position="322"/>
    </location>
    <ligand>
        <name>substrate</name>
    </ligand>
</feature>
<dbReference type="GO" id="GO:0008784">
    <property type="term" value="F:alanine racemase activity"/>
    <property type="evidence" value="ECO:0007669"/>
    <property type="project" value="UniProtKB-UniRule"/>
</dbReference>
<dbReference type="EC" id="5.1.1.1" evidence="3 6"/>
<feature type="domain" description="Alanine racemase C-terminal" evidence="9">
    <location>
        <begin position="248"/>
        <end position="379"/>
    </location>
</feature>
<dbReference type="InterPro" id="IPR001608">
    <property type="entry name" value="Ala_racemase_N"/>
</dbReference>
<comment type="cofactor">
    <cofactor evidence="2 6 7">
        <name>pyridoxal 5'-phosphate</name>
        <dbReference type="ChEBI" id="CHEBI:597326"/>
    </cofactor>
</comment>
<dbReference type="Gene3D" id="3.20.20.10">
    <property type="entry name" value="Alanine racemase"/>
    <property type="match status" value="1"/>
</dbReference>
<dbReference type="PANTHER" id="PTHR30511:SF0">
    <property type="entry name" value="ALANINE RACEMASE, CATABOLIC-RELATED"/>
    <property type="match status" value="1"/>
</dbReference>
<comment type="caution">
    <text evidence="10">The sequence shown here is derived from an EMBL/GenBank/DDBJ whole genome shotgun (WGS) entry which is preliminary data.</text>
</comment>
<dbReference type="InterPro" id="IPR029066">
    <property type="entry name" value="PLP-binding_barrel"/>
</dbReference>
<feature type="binding site" evidence="6 8">
    <location>
        <position position="147"/>
    </location>
    <ligand>
        <name>substrate</name>
    </ligand>
</feature>
<dbReference type="GO" id="GO:0005829">
    <property type="term" value="C:cytosol"/>
    <property type="evidence" value="ECO:0007669"/>
    <property type="project" value="TreeGrafter"/>
</dbReference>
<dbReference type="PANTHER" id="PTHR30511">
    <property type="entry name" value="ALANINE RACEMASE"/>
    <property type="match status" value="1"/>
</dbReference>
<reference evidence="10 11" key="1">
    <citation type="submission" date="2020-08" db="EMBL/GenBank/DDBJ databases">
        <title>Genomic Encyclopedia of Type Strains, Phase IV (KMG-IV): sequencing the most valuable type-strain genomes for metagenomic binning, comparative biology and taxonomic classification.</title>
        <authorList>
            <person name="Goeker M."/>
        </authorList>
    </citation>
    <scope>NUCLEOTIDE SEQUENCE [LARGE SCALE GENOMIC DNA]</scope>
    <source>
        <strain evidence="10 11">DSM 103737</strain>
    </source>
</reference>
<evidence type="ECO:0000256" key="7">
    <source>
        <dbReference type="PIRSR" id="PIRSR600821-50"/>
    </source>
</evidence>
<dbReference type="RefSeq" id="WP_183315799.1">
    <property type="nucleotide sequence ID" value="NZ_JACIEN010000001.1"/>
</dbReference>
<keyword evidence="5 6" id="KW-0413">Isomerase</keyword>
<comment type="pathway">
    <text evidence="6">Amino-acid biosynthesis; D-alanine biosynthesis; D-alanine from L-alanine: step 1/1.</text>
</comment>
<keyword evidence="11" id="KW-1185">Reference proteome</keyword>
<dbReference type="NCBIfam" id="TIGR00492">
    <property type="entry name" value="alr"/>
    <property type="match status" value="1"/>
</dbReference>
<dbReference type="CDD" id="cd00430">
    <property type="entry name" value="PLPDE_III_AR"/>
    <property type="match status" value="1"/>
</dbReference>
<dbReference type="InterPro" id="IPR009006">
    <property type="entry name" value="Ala_racemase/Decarboxylase_C"/>
</dbReference>
<sequence length="383" mass="40520">MTSASNEPRPAIGEDEAGGLLTIDLAALVANWRTLAAKAGGAETAAVVKADAYGMGIDEAVPALYAAGCRTFFVAHLVEARRTRAAAPDAVIYVLNGLLPGTAAAYPAHDLRPVLGSQEEVEEWAAFCRAGAGRLPAAIHVDTGMNRLGLRAEAALQLAEDAELLGAFTPSLVMSHLVSAEEPEHPINVRQIAAFTHVRERFAGVPASLSNSSGIFLPQAPHFDLVRPGYALYGGNPTPERANPMRPVVQLEARIIQLRWAPDGETVGYNGHWTAQGRRRIATLSVGYADGYLRTASGTNLKSGGEALVAGVRCPFAGRISMDLITLDVSAVPEGAVQRGDKVTLIGNGLTVDEAGKRAGTIGYEMLTDLGERYYRRYLPAGQ</sequence>
<evidence type="ECO:0000313" key="10">
    <source>
        <dbReference type="EMBL" id="MBB4015868.1"/>
    </source>
</evidence>
<dbReference type="SMART" id="SM01005">
    <property type="entry name" value="Ala_racemase_C"/>
    <property type="match status" value="1"/>
</dbReference>
<evidence type="ECO:0000256" key="8">
    <source>
        <dbReference type="PIRSR" id="PIRSR600821-52"/>
    </source>
</evidence>
<dbReference type="GO" id="GO:0030170">
    <property type="term" value="F:pyridoxal phosphate binding"/>
    <property type="evidence" value="ECO:0007669"/>
    <property type="project" value="UniProtKB-UniRule"/>
</dbReference>
<accession>A0A840BWM3</accession>
<evidence type="ECO:0000259" key="9">
    <source>
        <dbReference type="SMART" id="SM01005"/>
    </source>
</evidence>
<comment type="catalytic activity">
    <reaction evidence="1 6">
        <text>L-alanine = D-alanine</text>
        <dbReference type="Rhea" id="RHEA:20249"/>
        <dbReference type="ChEBI" id="CHEBI:57416"/>
        <dbReference type="ChEBI" id="CHEBI:57972"/>
        <dbReference type="EC" id="5.1.1.1"/>
    </reaction>
</comment>
<proteinExistence type="inferred from homology"/>
<dbReference type="InterPro" id="IPR011079">
    <property type="entry name" value="Ala_racemase_C"/>
</dbReference>
<dbReference type="Proteomes" id="UP000577362">
    <property type="component" value="Unassembled WGS sequence"/>
</dbReference>
<organism evidence="10 11">
    <name type="scientific">Chelatococcus caeni</name>
    <dbReference type="NCBI Taxonomy" id="1348468"/>
    <lineage>
        <taxon>Bacteria</taxon>
        <taxon>Pseudomonadati</taxon>
        <taxon>Pseudomonadota</taxon>
        <taxon>Alphaproteobacteria</taxon>
        <taxon>Hyphomicrobiales</taxon>
        <taxon>Chelatococcaceae</taxon>
        <taxon>Chelatococcus</taxon>
    </lineage>
</organism>
<dbReference type="InterPro" id="IPR000821">
    <property type="entry name" value="Ala_racemase"/>
</dbReference>
<evidence type="ECO:0000256" key="5">
    <source>
        <dbReference type="ARBA" id="ARBA00023235"/>
    </source>
</evidence>